<evidence type="ECO:0000313" key="1">
    <source>
        <dbReference type="EnsemblProtists" id="PYU1_T011644"/>
    </source>
</evidence>
<dbReference type="Proteomes" id="UP000019132">
    <property type="component" value="Unassembled WGS sequence"/>
</dbReference>
<dbReference type="EMBL" id="GL376611">
    <property type="status" value="NOT_ANNOTATED_CDS"/>
    <property type="molecule type" value="Genomic_DNA"/>
</dbReference>
<dbReference type="VEuPathDB" id="FungiDB:PYU1_G011618"/>
<organism evidence="1 2">
    <name type="scientific">Globisporangium ultimum (strain ATCC 200006 / CBS 805.95 / DAOM BR144)</name>
    <name type="common">Pythium ultimum</name>
    <dbReference type="NCBI Taxonomy" id="431595"/>
    <lineage>
        <taxon>Eukaryota</taxon>
        <taxon>Sar</taxon>
        <taxon>Stramenopiles</taxon>
        <taxon>Oomycota</taxon>
        <taxon>Peronosporomycetes</taxon>
        <taxon>Pythiales</taxon>
        <taxon>Pythiaceae</taxon>
        <taxon>Globisporangium</taxon>
    </lineage>
</organism>
<proteinExistence type="predicted"/>
<reference evidence="1" key="3">
    <citation type="submission" date="2015-02" db="UniProtKB">
        <authorList>
            <consortium name="EnsemblProtists"/>
        </authorList>
    </citation>
    <scope>IDENTIFICATION</scope>
    <source>
        <strain evidence="1">DAOM BR144</strain>
    </source>
</reference>
<dbReference type="HOGENOM" id="CLU_2818098_0_0_1"/>
<accession>K3X345</accession>
<reference evidence="2" key="2">
    <citation type="submission" date="2010-04" db="EMBL/GenBank/DDBJ databases">
        <authorList>
            <person name="Buell R."/>
            <person name="Hamilton J."/>
            <person name="Hostetler J."/>
        </authorList>
    </citation>
    <scope>NUCLEOTIDE SEQUENCE [LARGE SCALE GENOMIC DNA]</scope>
    <source>
        <strain evidence="2">DAOM:BR144</strain>
    </source>
</reference>
<dbReference type="AlphaFoldDB" id="K3X345"/>
<keyword evidence="2" id="KW-1185">Reference proteome</keyword>
<dbReference type="EnsemblProtists" id="PYU1_T011644">
    <property type="protein sequence ID" value="PYU1_T011644"/>
    <property type="gene ID" value="PYU1_G011618"/>
</dbReference>
<protein>
    <submittedName>
        <fullName evidence="1">Uncharacterized protein</fullName>
    </submittedName>
</protein>
<name>K3X345_GLOUD</name>
<dbReference type="InParanoid" id="K3X345"/>
<sequence length="67" mass="7645">MLQLPSVRYRSVGFEITTLIQGRPCRQRAGSSPGSRSENLEEFLECETRIVDDYRYEATTLETDTGD</sequence>
<evidence type="ECO:0000313" key="2">
    <source>
        <dbReference type="Proteomes" id="UP000019132"/>
    </source>
</evidence>
<reference evidence="2" key="1">
    <citation type="journal article" date="2010" name="Genome Biol.">
        <title>Genome sequence of the necrotrophic plant pathogen Pythium ultimum reveals original pathogenicity mechanisms and effector repertoire.</title>
        <authorList>
            <person name="Levesque C.A."/>
            <person name="Brouwer H."/>
            <person name="Cano L."/>
            <person name="Hamilton J.P."/>
            <person name="Holt C."/>
            <person name="Huitema E."/>
            <person name="Raffaele S."/>
            <person name="Robideau G.P."/>
            <person name="Thines M."/>
            <person name="Win J."/>
            <person name="Zerillo M.M."/>
            <person name="Beakes G.W."/>
            <person name="Boore J.L."/>
            <person name="Busam D."/>
            <person name="Dumas B."/>
            <person name="Ferriera S."/>
            <person name="Fuerstenberg S.I."/>
            <person name="Gachon C.M."/>
            <person name="Gaulin E."/>
            <person name="Govers F."/>
            <person name="Grenville-Briggs L."/>
            <person name="Horner N."/>
            <person name="Hostetler J."/>
            <person name="Jiang R.H."/>
            <person name="Johnson J."/>
            <person name="Krajaejun T."/>
            <person name="Lin H."/>
            <person name="Meijer H.J."/>
            <person name="Moore B."/>
            <person name="Morris P."/>
            <person name="Phuntmart V."/>
            <person name="Puiu D."/>
            <person name="Shetty J."/>
            <person name="Stajich J.E."/>
            <person name="Tripathy S."/>
            <person name="Wawra S."/>
            <person name="van West P."/>
            <person name="Whitty B.R."/>
            <person name="Coutinho P.M."/>
            <person name="Henrissat B."/>
            <person name="Martin F."/>
            <person name="Thomas P.D."/>
            <person name="Tyler B.M."/>
            <person name="De Vries R.P."/>
            <person name="Kamoun S."/>
            <person name="Yandell M."/>
            <person name="Tisserat N."/>
            <person name="Buell C.R."/>
        </authorList>
    </citation>
    <scope>NUCLEOTIDE SEQUENCE</scope>
    <source>
        <strain evidence="2">DAOM:BR144</strain>
    </source>
</reference>